<dbReference type="STRING" id="658187.LDG_7850"/>
<dbReference type="AlphaFoldDB" id="G9ERD8"/>
<dbReference type="Pfam" id="PF12848">
    <property type="entry name" value="ABC_tran_Xtn"/>
    <property type="match status" value="1"/>
</dbReference>
<keyword evidence="1" id="KW-0677">Repeat</keyword>
<evidence type="ECO:0000313" key="8">
    <source>
        <dbReference type="Proteomes" id="UP000002770"/>
    </source>
</evidence>
<evidence type="ECO:0000259" key="6">
    <source>
        <dbReference type="PROSITE" id="PS50893"/>
    </source>
</evidence>
<dbReference type="InterPro" id="IPR051309">
    <property type="entry name" value="ABCF_ATPase"/>
</dbReference>
<sequence length="536" mass="60834">MLDVKNIGMQFGPKSLFMDVDLILLPTQRYGVVGANGTGKSTFLKILSGEEQPSHGSVEKAKSHKIGILKQDHFRYEDDRLIDVVIRGNPVLWDALTEKDALYSKEVFTEEDGYRLSELEEIVMNEGGYEAESSAKNLLLGLGIAEKFHFGPLSALSGGYKLRVLLAQVLYQQPDIMLLDEPTNHLDIISIAWLEEFLKTSFKGLLIFISHDKSFLNNLSTNILDIDYDTVMDYPGNYDKFCLTKEERLRLKQSELKNQEKRIDALQSFVDRFGAKASKAGQAASRQKMIDRIELVEIKDSNISKPFFNFHQRRPSGKSVINVEQLHKRFDERILLKNVSFSIQRGDKCAIVGPNGIGKSTLLKILLNELQADQGDFEWSDTVSVGYFAQDYRTQLNPEQTIWQWMEDTVAAPSQEIRKILGQVLFRGSDVDKKIAVLSGGESARLIMAKLILEKHNVLIFDEPTNHLDLESIDALIEAIKDFPGAVLFVSHNRYFIDYISTRVLVLTEQHGVQNYLGNYNDYLEQFGKDYLATTE</sequence>
<dbReference type="CDD" id="cd03221">
    <property type="entry name" value="ABCF_EF-3"/>
    <property type="match status" value="2"/>
</dbReference>
<evidence type="ECO:0000256" key="4">
    <source>
        <dbReference type="ARBA" id="ARBA00061551"/>
    </source>
</evidence>
<dbReference type="HOGENOM" id="CLU_000604_36_0_6"/>
<proteinExistence type="inferred from homology"/>
<dbReference type="InterPro" id="IPR032781">
    <property type="entry name" value="ABC_tran_Xtn"/>
</dbReference>
<dbReference type="EMBL" id="JH413835">
    <property type="protein sequence ID" value="EHL30107.1"/>
    <property type="molecule type" value="Genomic_DNA"/>
</dbReference>
<dbReference type="InterPro" id="IPR003593">
    <property type="entry name" value="AAA+_ATPase"/>
</dbReference>
<dbReference type="PROSITE" id="PS00211">
    <property type="entry name" value="ABC_TRANSPORTER_1"/>
    <property type="match status" value="1"/>
</dbReference>
<dbReference type="Proteomes" id="UP000002770">
    <property type="component" value="Unassembled WGS sequence"/>
</dbReference>
<dbReference type="PANTHER" id="PTHR42855">
    <property type="entry name" value="ABC TRANSPORTER ATP-BINDING SUBUNIT"/>
    <property type="match status" value="1"/>
</dbReference>
<evidence type="ECO:0000256" key="3">
    <source>
        <dbReference type="ARBA" id="ARBA00022840"/>
    </source>
</evidence>
<organism evidence="7 8">
    <name type="scientific">Legionella drancourtii LLAP12</name>
    <dbReference type="NCBI Taxonomy" id="658187"/>
    <lineage>
        <taxon>Bacteria</taxon>
        <taxon>Pseudomonadati</taxon>
        <taxon>Pseudomonadota</taxon>
        <taxon>Gammaproteobacteria</taxon>
        <taxon>Legionellales</taxon>
        <taxon>Legionellaceae</taxon>
        <taxon>Legionella</taxon>
    </lineage>
</organism>
<dbReference type="PROSITE" id="PS50893">
    <property type="entry name" value="ABC_TRANSPORTER_2"/>
    <property type="match status" value="2"/>
</dbReference>
<dbReference type="Gene3D" id="3.40.50.300">
    <property type="entry name" value="P-loop containing nucleotide triphosphate hydrolases"/>
    <property type="match status" value="2"/>
</dbReference>
<dbReference type="GO" id="GO:0005524">
    <property type="term" value="F:ATP binding"/>
    <property type="evidence" value="ECO:0007669"/>
    <property type="project" value="UniProtKB-KW"/>
</dbReference>
<dbReference type="InParanoid" id="G9ERD8"/>
<name>G9ERD8_9GAMM</name>
<accession>G9ERD8</accession>
<keyword evidence="8" id="KW-1185">Reference proteome</keyword>
<gene>
    <name evidence="7" type="ORF">LDG_7850</name>
</gene>
<keyword evidence="3 7" id="KW-0067">ATP-binding</keyword>
<dbReference type="InterPro" id="IPR027417">
    <property type="entry name" value="P-loop_NTPase"/>
</dbReference>
<evidence type="ECO:0000313" key="7">
    <source>
        <dbReference type="EMBL" id="EHL30107.1"/>
    </source>
</evidence>
<evidence type="ECO:0000256" key="1">
    <source>
        <dbReference type="ARBA" id="ARBA00022737"/>
    </source>
</evidence>
<dbReference type="InterPro" id="IPR003439">
    <property type="entry name" value="ABC_transporter-like_ATP-bd"/>
</dbReference>
<dbReference type="SMART" id="SM00382">
    <property type="entry name" value="AAA"/>
    <property type="match status" value="2"/>
</dbReference>
<feature type="domain" description="ABC transporter" evidence="6">
    <location>
        <begin position="321"/>
        <end position="536"/>
    </location>
</feature>
<dbReference type="RefSeq" id="WP_006871744.1">
    <property type="nucleotide sequence ID" value="NZ_JH413835.1"/>
</dbReference>
<dbReference type="FunFam" id="3.40.50.300:FF:000070">
    <property type="entry name" value="Putative ABC transporter ATP-binding component"/>
    <property type="match status" value="1"/>
</dbReference>
<protein>
    <recommendedName>
        <fullName evidence="5">Probable ATP-binding protein YbiT</fullName>
    </recommendedName>
</protein>
<dbReference type="FunCoup" id="G9ERD8">
    <property type="interactions" value="105"/>
</dbReference>
<dbReference type="SUPFAM" id="SSF52540">
    <property type="entry name" value="P-loop containing nucleoside triphosphate hydrolases"/>
    <property type="match status" value="2"/>
</dbReference>
<dbReference type="Pfam" id="PF00005">
    <property type="entry name" value="ABC_tran"/>
    <property type="match status" value="2"/>
</dbReference>
<dbReference type="InterPro" id="IPR017871">
    <property type="entry name" value="ABC_transporter-like_CS"/>
</dbReference>
<evidence type="ECO:0000256" key="5">
    <source>
        <dbReference type="ARBA" id="ARBA00074044"/>
    </source>
</evidence>
<feature type="domain" description="ABC transporter" evidence="6">
    <location>
        <begin position="2"/>
        <end position="253"/>
    </location>
</feature>
<comment type="similarity">
    <text evidence="4">Belongs to the ABC transporter superfamily. ABCF family. YbiT subfamily.</text>
</comment>
<dbReference type="PANTHER" id="PTHR42855:SF2">
    <property type="entry name" value="DRUG RESISTANCE ABC TRANSPORTER,ATP-BINDING PROTEIN"/>
    <property type="match status" value="1"/>
</dbReference>
<evidence type="ECO:0000256" key="2">
    <source>
        <dbReference type="ARBA" id="ARBA00022741"/>
    </source>
</evidence>
<dbReference type="FunFam" id="3.40.50.300:FF:000011">
    <property type="entry name" value="Putative ABC transporter ATP-binding component"/>
    <property type="match status" value="1"/>
</dbReference>
<reference evidence="7 8" key="1">
    <citation type="journal article" date="2011" name="BMC Genomics">
        <title>Insight into cross-talk between intra-amoebal pathogens.</title>
        <authorList>
            <person name="Gimenez G."/>
            <person name="Bertelli C."/>
            <person name="Moliner C."/>
            <person name="Robert C."/>
            <person name="Raoult D."/>
            <person name="Fournier P.E."/>
            <person name="Greub G."/>
        </authorList>
    </citation>
    <scope>NUCLEOTIDE SEQUENCE [LARGE SCALE GENOMIC DNA]</scope>
    <source>
        <strain evidence="7 8">LLAP12</strain>
    </source>
</reference>
<dbReference type="OrthoDB" id="9808609at2"/>
<dbReference type="GO" id="GO:0016887">
    <property type="term" value="F:ATP hydrolysis activity"/>
    <property type="evidence" value="ECO:0007669"/>
    <property type="project" value="InterPro"/>
</dbReference>
<dbReference type="eggNOG" id="COG0488">
    <property type="taxonomic scope" value="Bacteria"/>
</dbReference>
<keyword evidence="2" id="KW-0547">Nucleotide-binding</keyword>